<gene>
    <name evidence="8" type="ORF">HCN44_003384</name>
</gene>
<evidence type="ECO:0000256" key="1">
    <source>
        <dbReference type="ARBA" id="ARBA00022679"/>
    </source>
</evidence>
<keyword evidence="9" id="KW-1185">Reference proteome</keyword>
<evidence type="ECO:0000256" key="5">
    <source>
        <dbReference type="ARBA" id="ARBA00038035"/>
    </source>
</evidence>
<name>A0A835CST7_APHGI</name>
<accession>A0A835CST7</accession>
<evidence type="ECO:0000256" key="6">
    <source>
        <dbReference type="ARBA" id="ARBA00038999"/>
    </source>
</evidence>
<dbReference type="PANTHER" id="PTHR48013:SF18">
    <property type="entry name" value="KINASE, PUTATIVE-RELATED"/>
    <property type="match status" value="1"/>
</dbReference>
<keyword evidence="3" id="KW-0418">Kinase</keyword>
<evidence type="ECO:0000313" key="8">
    <source>
        <dbReference type="EMBL" id="KAF7994294.1"/>
    </source>
</evidence>
<dbReference type="InterPro" id="IPR000719">
    <property type="entry name" value="Prot_kinase_dom"/>
</dbReference>
<dbReference type="InterPro" id="IPR008271">
    <property type="entry name" value="Ser/Thr_kinase_AS"/>
</dbReference>
<evidence type="ECO:0000256" key="4">
    <source>
        <dbReference type="ARBA" id="ARBA00022840"/>
    </source>
</evidence>
<sequence>MASNKILFLDIDTKYNYVQITSMIKNLYCTDKTAPYFSKPVIIENSTTGVPSDIPNFDDFWTYITGVQPSRVKIIIVTCDDLSTSKRKFFQNINKAGDFQDLNKNYRFPTESSKQVSINLNNSVNYITEKSSLITLSLKLFDSFVILYALQMNDKKDVYNLEYLKKDLFDQIKVLKKYEKLEYKNINPCLEGFPISRIMKNGSDLYRMTVDENGKKQEFVYHESGVLKKHQRVHKEPLLVGKCAGDFGLGSIYYCNDESCIFQYIWKKNDKIIYQGKLLFWIYCDSNENPAEWECILDCSCSPNNVKSNFVDQILPNISNVSIQSNINNNLDKLLTPLQLNNSVKRSKNNESNAPSKITLKNKDQFSSRISTLPRLLNTQKQIIHGLRNIKYDELLFDNKKLGSGAQVWSGEWIGQPVAIKKIRVMQHNVNTIEREIDVLKLVYHPNIVQTLGFCYHQRIIYIVMEIVQGHSLELILFKDKYKKLYNLNEKDKDNIVIQLSQALSYIHHGDVQIVHGDIKPGNILITSNLTVKLCDFGMSKLYQYAETVTGYSVVGNTLGGTYAYMPPEMITHRQKKPTVASDIWAFGCTVLEIYNEKILFPNDLDAIEEMHQQDIAIHATKVPKAIRETVISYFSHEPGERPKCELLYNFFDLKKNEWKSKEKIREIAIRESLL</sequence>
<dbReference type="PANTHER" id="PTHR48013">
    <property type="entry name" value="DUAL SPECIFICITY MITOGEN-ACTIVATED PROTEIN KINASE KINASE 5-RELATED"/>
    <property type="match status" value="1"/>
</dbReference>
<dbReference type="GO" id="GO:0005524">
    <property type="term" value="F:ATP binding"/>
    <property type="evidence" value="ECO:0007669"/>
    <property type="project" value="UniProtKB-KW"/>
</dbReference>
<dbReference type="Pfam" id="PF00069">
    <property type="entry name" value="Pkinase"/>
    <property type="match status" value="1"/>
</dbReference>
<organism evidence="8 9">
    <name type="scientific">Aphidius gifuensis</name>
    <name type="common">Parasitoid wasp</name>
    <dbReference type="NCBI Taxonomy" id="684658"/>
    <lineage>
        <taxon>Eukaryota</taxon>
        <taxon>Metazoa</taxon>
        <taxon>Ecdysozoa</taxon>
        <taxon>Arthropoda</taxon>
        <taxon>Hexapoda</taxon>
        <taxon>Insecta</taxon>
        <taxon>Pterygota</taxon>
        <taxon>Neoptera</taxon>
        <taxon>Endopterygota</taxon>
        <taxon>Hymenoptera</taxon>
        <taxon>Apocrita</taxon>
        <taxon>Ichneumonoidea</taxon>
        <taxon>Braconidae</taxon>
        <taxon>Aphidiinae</taxon>
        <taxon>Aphidius</taxon>
    </lineage>
</organism>
<dbReference type="AlphaFoldDB" id="A0A835CST7"/>
<dbReference type="SUPFAM" id="SSF56112">
    <property type="entry name" value="Protein kinase-like (PK-like)"/>
    <property type="match status" value="1"/>
</dbReference>
<dbReference type="SMART" id="SM00220">
    <property type="entry name" value="S_TKc"/>
    <property type="match status" value="1"/>
</dbReference>
<dbReference type="Gene3D" id="1.10.510.10">
    <property type="entry name" value="Transferase(Phosphotransferase) domain 1"/>
    <property type="match status" value="1"/>
</dbReference>
<dbReference type="OrthoDB" id="7700243at2759"/>
<dbReference type="EC" id="2.7.12.2" evidence="6"/>
<proteinExistence type="inferred from homology"/>
<keyword evidence="4" id="KW-0067">ATP-binding</keyword>
<evidence type="ECO:0000259" key="7">
    <source>
        <dbReference type="PROSITE" id="PS50011"/>
    </source>
</evidence>
<dbReference type="GO" id="GO:0004708">
    <property type="term" value="F:MAP kinase kinase activity"/>
    <property type="evidence" value="ECO:0007669"/>
    <property type="project" value="UniProtKB-EC"/>
</dbReference>
<keyword evidence="1" id="KW-0808">Transferase</keyword>
<dbReference type="CDD" id="cd14014">
    <property type="entry name" value="STKc_PknB_like"/>
    <property type="match status" value="1"/>
</dbReference>
<evidence type="ECO:0000256" key="3">
    <source>
        <dbReference type="ARBA" id="ARBA00022777"/>
    </source>
</evidence>
<reference evidence="8 9" key="1">
    <citation type="submission" date="2020-08" db="EMBL/GenBank/DDBJ databases">
        <title>Aphidius gifuensis genome sequencing and assembly.</title>
        <authorList>
            <person name="Du Z."/>
        </authorList>
    </citation>
    <scope>NUCLEOTIDE SEQUENCE [LARGE SCALE GENOMIC DNA]</scope>
    <source>
        <strain evidence="8">YNYX2018</strain>
        <tissue evidence="8">Adults</tissue>
    </source>
</reference>
<comment type="caution">
    <text evidence="8">The sequence shown here is derived from an EMBL/GenBank/DDBJ whole genome shotgun (WGS) entry which is preliminary data.</text>
</comment>
<dbReference type="InterPro" id="IPR011009">
    <property type="entry name" value="Kinase-like_dom_sf"/>
</dbReference>
<dbReference type="PROSITE" id="PS00108">
    <property type="entry name" value="PROTEIN_KINASE_ST"/>
    <property type="match status" value="1"/>
</dbReference>
<feature type="domain" description="Protein kinase" evidence="7">
    <location>
        <begin position="394"/>
        <end position="652"/>
    </location>
</feature>
<evidence type="ECO:0000256" key="2">
    <source>
        <dbReference type="ARBA" id="ARBA00022741"/>
    </source>
</evidence>
<comment type="similarity">
    <text evidence="5">Belongs to the protein kinase superfamily. STE Ser/Thr protein kinase family. MAP kinase kinase subfamily.</text>
</comment>
<dbReference type="PROSITE" id="PS50011">
    <property type="entry name" value="PROTEIN_KINASE_DOM"/>
    <property type="match status" value="1"/>
</dbReference>
<evidence type="ECO:0000313" key="9">
    <source>
        <dbReference type="Proteomes" id="UP000639338"/>
    </source>
</evidence>
<protein>
    <recommendedName>
        <fullName evidence="6">mitogen-activated protein kinase kinase</fullName>
        <ecNumber evidence="6">2.7.12.2</ecNumber>
    </recommendedName>
</protein>
<keyword evidence="2" id="KW-0547">Nucleotide-binding</keyword>
<dbReference type="Proteomes" id="UP000639338">
    <property type="component" value="Unassembled WGS sequence"/>
</dbReference>
<dbReference type="EMBL" id="JACMRX010000002">
    <property type="protein sequence ID" value="KAF7994294.1"/>
    <property type="molecule type" value="Genomic_DNA"/>
</dbReference>